<reference evidence="3 4" key="1">
    <citation type="submission" date="2019-08" db="EMBL/GenBank/DDBJ databases">
        <title>Bacillus genomes from the desert of Cuatro Cienegas, Coahuila.</title>
        <authorList>
            <person name="Olmedo-Alvarez G."/>
        </authorList>
    </citation>
    <scope>NUCLEOTIDE SEQUENCE [LARGE SCALE GENOMIC DNA]</scope>
    <source>
        <strain evidence="3 4">CH446_14T</strain>
    </source>
</reference>
<organism evidence="3 4">
    <name type="scientific">Bacillus infantis</name>
    <dbReference type="NCBI Taxonomy" id="324767"/>
    <lineage>
        <taxon>Bacteria</taxon>
        <taxon>Bacillati</taxon>
        <taxon>Bacillota</taxon>
        <taxon>Bacilli</taxon>
        <taxon>Bacillales</taxon>
        <taxon>Bacillaceae</taxon>
        <taxon>Bacillus</taxon>
    </lineage>
</organism>
<evidence type="ECO:0000256" key="1">
    <source>
        <dbReference type="SAM" id="Phobius"/>
    </source>
</evidence>
<accession>A0A5D4REJ2</accession>
<keyword evidence="1" id="KW-1133">Transmembrane helix</keyword>
<keyword evidence="1" id="KW-0472">Membrane</keyword>
<sequence length="397" mass="45179">MEWKKYTVENRSLQIMSALALLLVLLSLYLTSAILFLMSSLFFCVLLANNYYLKKMGEGVEFENKAVRKRMFIDEHHEWELDFVNNGLPILNARLYVFFNDIVIPLKGAHPPRFSKYELSIPFTLPRKGEFSVRIPFSAGRRGLAKIRSMELRIPHFFGFGETVLEYRAMIAQEALIYPKRLPVENKEDFVSAKPGNEAAKHSLFQDVMSPAGTRDYVPTDSFNQIHWKATARSQRIQTKVYETVSEKGLLLSLNLSEGYSITPKLEELLSCSAELAYTAAKEGIPFAVCMNIRTAGPVPFQYIPAGTGKAHLQKVLESFAVAGYHSVLYPYDKMAAHYTRHFALQPYIIHGGFKPQAANKYFKELEQKGFTVLELQLLEQKACIKPMSKPIQKEVV</sequence>
<gene>
    <name evidence="3" type="ORF">FZD51_04775</name>
</gene>
<dbReference type="EMBL" id="VTER01000003">
    <property type="protein sequence ID" value="TYS49883.1"/>
    <property type="molecule type" value="Genomic_DNA"/>
</dbReference>
<feature type="domain" description="DUF58" evidence="2">
    <location>
        <begin position="214"/>
        <end position="322"/>
    </location>
</feature>
<name>A0A5D4REJ2_9BACI</name>
<evidence type="ECO:0000259" key="2">
    <source>
        <dbReference type="Pfam" id="PF01882"/>
    </source>
</evidence>
<protein>
    <submittedName>
        <fullName evidence="3">DUF58 domain-containing protein</fullName>
    </submittedName>
</protein>
<dbReference type="Proteomes" id="UP000322139">
    <property type="component" value="Unassembled WGS sequence"/>
</dbReference>
<dbReference type="Pfam" id="PF01882">
    <property type="entry name" value="DUF58"/>
    <property type="match status" value="1"/>
</dbReference>
<dbReference type="PANTHER" id="PTHR34351">
    <property type="entry name" value="SLR1927 PROTEIN-RELATED"/>
    <property type="match status" value="1"/>
</dbReference>
<dbReference type="InterPro" id="IPR002881">
    <property type="entry name" value="DUF58"/>
</dbReference>
<feature type="transmembrane region" description="Helical" evidence="1">
    <location>
        <begin position="20"/>
        <end position="48"/>
    </location>
</feature>
<dbReference type="RefSeq" id="WP_148973726.1">
    <property type="nucleotide sequence ID" value="NZ_VTER01000003.1"/>
</dbReference>
<comment type="caution">
    <text evidence="3">The sequence shown here is derived from an EMBL/GenBank/DDBJ whole genome shotgun (WGS) entry which is preliminary data.</text>
</comment>
<dbReference type="AlphaFoldDB" id="A0A5D4REJ2"/>
<proteinExistence type="predicted"/>
<evidence type="ECO:0000313" key="4">
    <source>
        <dbReference type="Proteomes" id="UP000322139"/>
    </source>
</evidence>
<dbReference type="PANTHER" id="PTHR34351:SF2">
    <property type="entry name" value="DUF58 DOMAIN-CONTAINING PROTEIN"/>
    <property type="match status" value="1"/>
</dbReference>
<evidence type="ECO:0000313" key="3">
    <source>
        <dbReference type="EMBL" id="TYS49883.1"/>
    </source>
</evidence>
<keyword evidence="1" id="KW-0812">Transmembrane</keyword>